<keyword evidence="1" id="KW-0472">Membrane</keyword>
<dbReference type="Pfam" id="PF14897">
    <property type="entry name" value="EpsG"/>
    <property type="match status" value="1"/>
</dbReference>
<evidence type="ECO:0000313" key="2">
    <source>
        <dbReference type="EMBL" id="MDO4841097.1"/>
    </source>
</evidence>
<dbReference type="InterPro" id="IPR049458">
    <property type="entry name" value="EpsG-like"/>
</dbReference>
<accession>A0AA43RKF8</accession>
<feature type="transmembrane region" description="Helical" evidence="1">
    <location>
        <begin position="384"/>
        <end position="401"/>
    </location>
</feature>
<feature type="transmembrane region" description="Helical" evidence="1">
    <location>
        <begin position="211"/>
        <end position="233"/>
    </location>
</feature>
<protein>
    <submittedName>
        <fullName evidence="2">EpsG family protein</fullName>
    </submittedName>
</protein>
<keyword evidence="3" id="KW-1185">Reference proteome</keyword>
<keyword evidence="1" id="KW-0812">Transmembrane</keyword>
<gene>
    <name evidence="2" type="ORF">Q3982_00260</name>
</gene>
<sequence length="402" mass="43427">MNAFLFPLAFVSPALFLSALLGLKESREHPVLKSLALGLCAAVAFYGMRCDSSTDIYRHIALLPAYNTSFLGCFDAGHYGGLYVWDIWCWIIEKTGDPYLLQCSAAFVGYSIIAYICIDYSCRYERGQAGWVAPFLFAVCAVPVFPLVAGIRSTMAVLICALSFYLHSQKEMPLVIAALLDVCAIMIHQVAIFPLIFLLVLPLARKGATKAIVTCFVTFLFIAAIGQLILPYLPSDNGVLSFLRKALESLLRYDAGNSWTEANRNSLNGIANRISTISLILVVVTLSMKYLKKDEGNKALFGLGLYTCLISVASMALIIVLPVNGERFLPTAFALGAPFISDLSSANKKHGDRAPFVAASVVAILSLAALALHVYSLVYGLEDPSGLVLTCLFGAIGATFGL</sequence>
<dbReference type="Proteomes" id="UP001168575">
    <property type="component" value="Unassembled WGS sequence"/>
</dbReference>
<evidence type="ECO:0000256" key="1">
    <source>
        <dbReference type="SAM" id="Phobius"/>
    </source>
</evidence>
<organism evidence="2 3">
    <name type="scientific">Phoenicibacter congonensis</name>
    <dbReference type="NCBI Taxonomy" id="1944646"/>
    <lineage>
        <taxon>Bacteria</taxon>
        <taxon>Bacillati</taxon>
        <taxon>Actinomycetota</taxon>
        <taxon>Coriobacteriia</taxon>
        <taxon>Eggerthellales</taxon>
        <taxon>Eggerthellaceae</taxon>
        <taxon>Phoenicibacter</taxon>
    </lineage>
</organism>
<evidence type="ECO:0000313" key="3">
    <source>
        <dbReference type="Proteomes" id="UP001168575"/>
    </source>
</evidence>
<comment type="caution">
    <text evidence="2">The sequence shown here is derived from an EMBL/GenBank/DDBJ whole genome shotgun (WGS) entry which is preliminary data.</text>
</comment>
<reference evidence="2" key="1">
    <citation type="submission" date="2023-07" db="EMBL/GenBank/DDBJ databases">
        <title>Between Cages and Wild: Unraveling the Impact of Captivity on Animal Microbiomes and Antimicrobial Resistance.</title>
        <authorList>
            <person name="Schmartz G.P."/>
            <person name="Rehner J."/>
            <person name="Schuff M.J."/>
            <person name="Becker S.L."/>
            <person name="Kravczyk M."/>
            <person name="Gurevich A."/>
            <person name="Francke R."/>
            <person name="Mueller R."/>
            <person name="Keller V."/>
            <person name="Keller A."/>
        </authorList>
    </citation>
    <scope>NUCLEOTIDE SEQUENCE</scope>
    <source>
        <strain evidence="2">S12M_St_49</strain>
    </source>
</reference>
<feature type="transmembrane region" description="Helical" evidence="1">
    <location>
        <begin position="356"/>
        <end position="378"/>
    </location>
</feature>
<proteinExistence type="predicted"/>
<feature type="transmembrane region" description="Helical" evidence="1">
    <location>
        <begin position="300"/>
        <end position="321"/>
    </location>
</feature>
<dbReference type="EMBL" id="JAUMVS010000002">
    <property type="protein sequence ID" value="MDO4841097.1"/>
    <property type="molecule type" value="Genomic_DNA"/>
</dbReference>
<keyword evidence="1" id="KW-1133">Transmembrane helix</keyword>
<feature type="transmembrane region" description="Helical" evidence="1">
    <location>
        <begin position="32"/>
        <end position="48"/>
    </location>
</feature>
<feature type="transmembrane region" description="Helical" evidence="1">
    <location>
        <begin position="133"/>
        <end position="166"/>
    </location>
</feature>
<feature type="transmembrane region" description="Helical" evidence="1">
    <location>
        <begin position="172"/>
        <end position="199"/>
    </location>
</feature>
<name>A0AA43RKF8_9ACTN</name>
<feature type="transmembrane region" description="Helical" evidence="1">
    <location>
        <begin position="99"/>
        <end position="121"/>
    </location>
</feature>
<dbReference type="AlphaFoldDB" id="A0AA43RKF8"/>
<feature type="transmembrane region" description="Helical" evidence="1">
    <location>
        <begin position="270"/>
        <end position="288"/>
    </location>
</feature>